<sequence length="167" mass="18971">MDLTIDYVIADNSYTLKQTKNDEKSDQIYVRPKSPRSRPKKSQLKAITSGQKAKLTLGRQLKIDFFITLIFNIIHSQIADSDSTFIHSKETSNVKLNLRKRKSEITISKSTLDFNSAEKNSTHNFLGKHHSTLLKQGPSKIFQNPAGQPTRFNSHLALSEDTVRARQ</sequence>
<name>A0A8J2RJ98_9CRUS</name>
<dbReference type="Proteomes" id="UP000789390">
    <property type="component" value="Unassembled WGS sequence"/>
</dbReference>
<evidence type="ECO:0000313" key="1">
    <source>
        <dbReference type="EMBL" id="CAH0103570.1"/>
    </source>
</evidence>
<evidence type="ECO:0000313" key="2">
    <source>
        <dbReference type="Proteomes" id="UP000789390"/>
    </source>
</evidence>
<gene>
    <name evidence="1" type="ORF">DGAL_LOCUS6145</name>
</gene>
<keyword evidence="2" id="KW-1185">Reference proteome</keyword>
<dbReference type="EMBL" id="CAKKLH010000112">
    <property type="protein sequence ID" value="CAH0103570.1"/>
    <property type="molecule type" value="Genomic_DNA"/>
</dbReference>
<organism evidence="1 2">
    <name type="scientific">Daphnia galeata</name>
    <dbReference type="NCBI Taxonomy" id="27404"/>
    <lineage>
        <taxon>Eukaryota</taxon>
        <taxon>Metazoa</taxon>
        <taxon>Ecdysozoa</taxon>
        <taxon>Arthropoda</taxon>
        <taxon>Crustacea</taxon>
        <taxon>Branchiopoda</taxon>
        <taxon>Diplostraca</taxon>
        <taxon>Cladocera</taxon>
        <taxon>Anomopoda</taxon>
        <taxon>Daphniidae</taxon>
        <taxon>Daphnia</taxon>
    </lineage>
</organism>
<proteinExistence type="predicted"/>
<dbReference type="AlphaFoldDB" id="A0A8J2RJ98"/>
<protein>
    <submittedName>
        <fullName evidence="1">Uncharacterized protein</fullName>
    </submittedName>
</protein>
<accession>A0A8J2RJ98</accession>
<comment type="caution">
    <text evidence="1">The sequence shown here is derived from an EMBL/GenBank/DDBJ whole genome shotgun (WGS) entry which is preliminary data.</text>
</comment>
<reference evidence="1" key="1">
    <citation type="submission" date="2021-11" db="EMBL/GenBank/DDBJ databases">
        <authorList>
            <person name="Schell T."/>
        </authorList>
    </citation>
    <scope>NUCLEOTIDE SEQUENCE</scope>
    <source>
        <strain evidence="1">M5</strain>
    </source>
</reference>